<sequence>MVAECSTAALLAGFVELDPERHKGVFEFHAPLFSADRLFVKDSIVMTFVAGGTATTRDRKESGNLAVDYRSAYKTYKNWVRGAEWLAAAVMRYAEDDPVISVWPGYCGFVDWGPVSAFYEPLLLPGNRPLKRKPADILHNTDDYNRAVATLCQHPGYEGFDSSRVLHWFQNGISSLYMHDPLFGGWLVEWYRRLNLSELPVGLSDLRNLLWASKTNVVTSVECILYWTILEGELGLLHFRNLAELLPPLAFSPTMMMLPNSIAGSQVQQTQASNLSRHCINLQQVSAEGPRLITIPDMLLRRCPLDVLVLRGEQGSDVGYSSGMNFPTFASWALSHDAAAWSGAGATLLMSLRTGLLEFWHGNCITGYEFRKWVKSYGLGTRDVCQYVLLNPLNVFHAHLQALAMRELVTKALKRHVQQGLRLQRARKLSQQQAPQVALPRPYDPRFDPAQVVRHFFASSTAVMDEMARWFQSFRQNVAAQSAAWWEQNVTPDFTALLTVTASSPLLALPSATEVLDNVKKVSEIARLPATLLATCLRAGLRFDLGEEAPTYRFLGTCLRQVGEGVLDSVVQRASRLLRAAADAAAELEVKLPEHVFPRVLLACGSGATRRVRAADDQRAAALERCWHSPSSFDYRSRGVPQQAEFSERTALRAVSYGLRPLGMSHGAVGRLSAQLRHRKWPCQPLCVREPEGLCSVWAQYARAVEAGFLIGLYCAETEVCECARWPRLLLEYAYAALQHGELDVAYHCAIRVARLRAETLPRIEDAVRARYLLFEVACDASIPLEHAGRLYRAWSDVKRKPLSTEGRFDTIRCLEDIYAHIPAVQTDGFVSGQQTVVPLFNLTLATRLMAALSGSAAAGESSEAKLLSKTVSRLLETTVQLLQLCHSQYVPLPPLLLLAFRARISYYRRVCQLWPEGTARGSLRHAFAGYLMEAREAPCVSDKVFGVDVYYFCLLRCISEHRIAKHRSRDLRPVPVDELVLPIGASNVNRQECDPDGSIAQLCWLASVLVESSASPLQPECIGALILCGKDLVVRSISDMASAFTDMRGPQDAAFAAALRDESLGLRVDSRLGDENLNVDYLFAPGYHPKADRQLRALQRVLGLAWYNPSRQRLLEVATNVCYRVAYYRLVLKLKNLRQYKTVTLRDLRDGQTVVQEVPLEHADQTLAKLRELAWEILCAKALGLSETQEMALVSQWQTQGTYVRDRVQIRLNKSLGDNPSVGINHAFVQEEYQSLRDYLTRHLDERTRQGIIDQCLAWCDRSEYPGIQNYVLDRTRTPARWFTDHVLSGGSLESSVIFDIIRGSHTTHWLRAKWLIHYLSSVVGLRRAESAREDAAAQGPAGMRHAAVYNQWMLTARAADKVVDNLPALLPVVRMRRS</sequence>
<dbReference type="VEuPathDB" id="CryptoDB:GNI_081360"/>
<dbReference type="Proteomes" id="UP000019763">
    <property type="component" value="Unassembled WGS sequence"/>
</dbReference>
<evidence type="ECO:0000313" key="2">
    <source>
        <dbReference type="Proteomes" id="UP000019763"/>
    </source>
</evidence>
<keyword evidence="2" id="KW-1185">Reference proteome</keyword>
<dbReference type="GeneID" id="22912942"/>
<gene>
    <name evidence="1" type="ORF">GNI_081360</name>
</gene>
<dbReference type="EMBL" id="AFNH02000610">
    <property type="protein sequence ID" value="EZG65926.1"/>
    <property type="molecule type" value="Genomic_DNA"/>
</dbReference>
<evidence type="ECO:0000313" key="1">
    <source>
        <dbReference type="EMBL" id="EZG65926.1"/>
    </source>
</evidence>
<dbReference type="RefSeq" id="XP_011134020.1">
    <property type="nucleotide sequence ID" value="XM_011135718.1"/>
</dbReference>
<reference evidence="1" key="1">
    <citation type="submission" date="2013-12" db="EMBL/GenBank/DDBJ databases">
        <authorList>
            <person name="Omoto C.K."/>
            <person name="Sibley D."/>
            <person name="Venepally P."/>
            <person name="Hadjithomas M."/>
            <person name="Karamycheva S."/>
            <person name="Brunk B."/>
            <person name="Roos D."/>
            <person name="Caler E."/>
            <person name="Lorenzi H."/>
        </authorList>
    </citation>
    <scope>NUCLEOTIDE SEQUENCE</scope>
</reference>
<proteinExistence type="predicted"/>
<accession>A0A023B6A3</accession>
<organism evidence="1 2">
    <name type="scientific">Gregarina niphandrodes</name>
    <name type="common">Septate eugregarine</name>
    <dbReference type="NCBI Taxonomy" id="110365"/>
    <lineage>
        <taxon>Eukaryota</taxon>
        <taxon>Sar</taxon>
        <taxon>Alveolata</taxon>
        <taxon>Apicomplexa</taxon>
        <taxon>Conoidasida</taxon>
        <taxon>Gregarinasina</taxon>
        <taxon>Eugregarinorida</taxon>
        <taxon>Gregarinidae</taxon>
        <taxon>Gregarina</taxon>
    </lineage>
</organism>
<protein>
    <submittedName>
        <fullName evidence="1">Uncharacterized protein</fullName>
    </submittedName>
</protein>
<name>A0A023B6A3_GRENI</name>
<comment type="caution">
    <text evidence="1">The sequence shown here is derived from an EMBL/GenBank/DDBJ whole genome shotgun (WGS) entry which is preliminary data.</text>
</comment>